<sequence>MATVSSYNYYTDVFIAGGTGNLGQHATRAFLKHPTKASVQILVRKESAEKAQELQELGAKLVFGDLATLSHQELCEMLKGVEVVVCILSGEARSLQLKLLKASVESGVKKFLPSSYGIDYNRLNYGVSAVLDSVKKVADEVIQSGLEYLKFSISLCLDVREQLLIVISLCLCNLGEYNPSQLFNKN</sequence>
<protein>
    <recommendedName>
        <fullName evidence="3">NmrA-like domain-containing protein</fullName>
    </recommendedName>
</protein>
<accession>A0A6A5C5K0</accession>
<dbReference type="InterPro" id="IPR051609">
    <property type="entry name" value="NmrA/Isoflavone_reductase-like"/>
</dbReference>
<keyword evidence="5" id="KW-1185">Reference proteome</keyword>
<dbReference type="Pfam" id="PF05368">
    <property type="entry name" value="NmrA"/>
    <property type="match status" value="1"/>
</dbReference>
<keyword evidence="2" id="KW-0560">Oxidoreductase</keyword>
<evidence type="ECO:0000256" key="1">
    <source>
        <dbReference type="ARBA" id="ARBA00022857"/>
    </source>
</evidence>
<evidence type="ECO:0000259" key="3">
    <source>
        <dbReference type="Pfam" id="PF05368"/>
    </source>
</evidence>
<dbReference type="GeneID" id="68120121"/>
<evidence type="ECO:0000313" key="4">
    <source>
        <dbReference type="EMBL" id="KAF0981118.1"/>
    </source>
</evidence>
<organism evidence="4 5">
    <name type="scientific">Naegleria fowleri</name>
    <name type="common">Brain eating amoeba</name>
    <dbReference type="NCBI Taxonomy" id="5763"/>
    <lineage>
        <taxon>Eukaryota</taxon>
        <taxon>Discoba</taxon>
        <taxon>Heterolobosea</taxon>
        <taxon>Tetramitia</taxon>
        <taxon>Eutetramitia</taxon>
        <taxon>Vahlkampfiidae</taxon>
        <taxon>Naegleria</taxon>
    </lineage>
</organism>
<comment type="caution">
    <text evidence="4">The sequence shown here is derived from an EMBL/GenBank/DDBJ whole genome shotgun (WGS) entry which is preliminary data.</text>
</comment>
<dbReference type="InterPro" id="IPR036291">
    <property type="entry name" value="NAD(P)-bd_dom_sf"/>
</dbReference>
<dbReference type="SUPFAM" id="SSF51735">
    <property type="entry name" value="NAD(P)-binding Rossmann-fold domains"/>
    <property type="match status" value="1"/>
</dbReference>
<dbReference type="PANTHER" id="PTHR47706:SF4">
    <property type="entry name" value="NMRA-LIKE DOMAIN-CONTAINING PROTEIN"/>
    <property type="match status" value="1"/>
</dbReference>
<dbReference type="OrthoDB" id="419598at2759"/>
<dbReference type="Gene3D" id="3.40.50.720">
    <property type="entry name" value="NAD(P)-binding Rossmann-like Domain"/>
    <property type="match status" value="1"/>
</dbReference>
<dbReference type="VEuPathDB" id="AmoebaDB:NfTy_079460"/>
<dbReference type="GO" id="GO:0016491">
    <property type="term" value="F:oxidoreductase activity"/>
    <property type="evidence" value="ECO:0007669"/>
    <property type="project" value="UniProtKB-KW"/>
</dbReference>
<evidence type="ECO:0000313" key="5">
    <source>
        <dbReference type="Proteomes" id="UP000444721"/>
    </source>
</evidence>
<dbReference type="InterPro" id="IPR008030">
    <property type="entry name" value="NmrA-like"/>
</dbReference>
<dbReference type="VEuPathDB" id="AmoebaDB:NF0065790"/>
<dbReference type="VEuPathDB" id="AmoebaDB:FDP41_012906"/>
<reference evidence="4 5" key="1">
    <citation type="journal article" date="2019" name="Sci. Rep.">
        <title>Nanopore sequencing improves the draft genome of the human pathogenic amoeba Naegleria fowleri.</title>
        <authorList>
            <person name="Liechti N."/>
            <person name="Schurch N."/>
            <person name="Bruggmann R."/>
            <person name="Wittwer M."/>
        </authorList>
    </citation>
    <scope>NUCLEOTIDE SEQUENCE [LARGE SCALE GENOMIC DNA]</scope>
    <source>
        <strain evidence="4 5">ATCC 30894</strain>
    </source>
</reference>
<dbReference type="Proteomes" id="UP000444721">
    <property type="component" value="Unassembled WGS sequence"/>
</dbReference>
<gene>
    <name evidence="4" type="ORF">FDP41_012906</name>
</gene>
<name>A0A6A5C5K0_NAEFO</name>
<dbReference type="AlphaFoldDB" id="A0A6A5C5K0"/>
<evidence type="ECO:0000256" key="2">
    <source>
        <dbReference type="ARBA" id="ARBA00023002"/>
    </source>
</evidence>
<feature type="domain" description="NmrA-like" evidence="3">
    <location>
        <begin position="13"/>
        <end position="152"/>
    </location>
</feature>
<proteinExistence type="predicted"/>
<dbReference type="RefSeq" id="XP_044565831.1">
    <property type="nucleotide sequence ID" value="XM_044703477.1"/>
</dbReference>
<dbReference type="EMBL" id="VFQX01000016">
    <property type="protein sequence ID" value="KAF0981118.1"/>
    <property type="molecule type" value="Genomic_DNA"/>
</dbReference>
<dbReference type="PANTHER" id="PTHR47706">
    <property type="entry name" value="NMRA-LIKE FAMILY PROTEIN"/>
    <property type="match status" value="1"/>
</dbReference>
<keyword evidence="1" id="KW-0521">NADP</keyword>